<organism evidence="7 8">
    <name type="scientific">Streptacidiphilus jiangxiensis</name>
    <dbReference type="NCBI Taxonomy" id="235985"/>
    <lineage>
        <taxon>Bacteria</taxon>
        <taxon>Bacillati</taxon>
        <taxon>Actinomycetota</taxon>
        <taxon>Actinomycetes</taxon>
        <taxon>Kitasatosporales</taxon>
        <taxon>Streptomycetaceae</taxon>
        <taxon>Streptacidiphilus</taxon>
    </lineage>
</organism>
<evidence type="ECO:0000313" key="8">
    <source>
        <dbReference type="Proteomes" id="UP000183015"/>
    </source>
</evidence>
<dbReference type="InterPro" id="IPR036388">
    <property type="entry name" value="WH-like_DNA-bd_sf"/>
</dbReference>
<dbReference type="Pfam" id="PF04539">
    <property type="entry name" value="Sigma70_r3"/>
    <property type="match status" value="1"/>
</dbReference>
<gene>
    <name evidence="7" type="ORF">SAMN05414137_102124</name>
</gene>
<keyword evidence="3" id="KW-0238">DNA-binding</keyword>
<dbReference type="Proteomes" id="UP000183015">
    <property type="component" value="Unassembled WGS sequence"/>
</dbReference>
<dbReference type="GO" id="GO:0003677">
    <property type="term" value="F:DNA binding"/>
    <property type="evidence" value="ECO:0007669"/>
    <property type="project" value="UniProtKB-KW"/>
</dbReference>
<dbReference type="NCBIfam" id="TIGR02980">
    <property type="entry name" value="SigBFG"/>
    <property type="match status" value="1"/>
</dbReference>
<dbReference type="InterPro" id="IPR014284">
    <property type="entry name" value="RNA_pol_sigma-70_dom"/>
</dbReference>
<feature type="domain" description="RNA polymerase sigma-70" evidence="6">
    <location>
        <begin position="101"/>
        <end position="114"/>
    </location>
</feature>
<keyword evidence="8" id="KW-1185">Reference proteome</keyword>
<evidence type="ECO:0000256" key="1">
    <source>
        <dbReference type="ARBA" id="ARBA00023015"/>
    </source>
</evidence>
<evidence type="ECO:0000256" key="2">
    <source>
        <dbReference type="ARBA" id="ARBA00023082"/>
    </source>
</evidence>
<evidence type="ECO:0000259" key="6">
    <source>
        <dbReference type="PROSITE" id="PS00715"/>
    </source>
</evidence>
<dbReference type="Pfam" id="PF04545">
    <property type="entry name" value="Sigma70_r4"/>
    <property type="match status" value="1"/>
</dbReference>
<dbReference type="EMBL" id="FOAZ01000002">
    <property type="protein sequence ID" value="SEK46886.1"/>
    <property type="molecule type" value="Genomic_DNA"/>
</dbReference>
<dbReference type="PANTHER" id="PTHR30385:SF4">
    <property type="entry name" value="RNA POLYMERASE SIGMA-E FACTOR"/>
    <property type="match status" value="1"/>
</dbReference>
<dbReference type="SUPFAM" id="SSF88659">
    <property type="entry name" value="Sigma3 and sigma4 domains of RNA polymerase sigma factors"/>
    <property type="match status" value="2"/>
</dbReference>
<dbReference type="PRINTS" id="PR00046">
    <property type="entry name" value="SIGMA70FCT"/>
</dbReference>
<dbReference type="PANTHER" id="PTHR30385">
    <property type="entry name" value="SIGMA FACTOR F FLAGELLAR"/>
    <property type="match status" value="1"/>
</dbReference>
<dbReference type="CDD" id="cd06171">
    <property type="entry name" value="Sigma70_r4"/>
    <property type="match status" value="1"/>
</dbReference>
<dbReference type="OrthoDB" id="3852315at2"/>
<reference evidence="8" key="1">
    <citation type="submission" date="2016-10" db="EMBL/GenBank/DDBJ databases">
        <authorList>
            <person name="Varghese N."/>
        </authorList>
    </citation>
    <scope>NUCLEOTIDE SEQUENCE [LARGE SCALE GENOMIC DNA]</scope>
    <source>
        <strain evidence="8">DSM 45096 / BCRC 16803 / CGMCC 4.1857 / CIP 109030 / JCM 12277 / KCTC 19219 / NBRC 100920 / 33214</strain>
    </source>
</reference>
<dbReference type="AlphaFoldDB" id="A0A1H7H914"/>
<dbReference type="NCBIfam" id="TIGR02937">
    <property type="entry name" value="sigma70-ECF"/>
    <property type="match status" value="1"/>
</dbReference>
<evidence type="ECO:0000313" key="7">
    <source>
        <dbReference type="EMBL" id="SEK46886.1"/>
    </source>
</evidence>
<keyword evidence="1" id="KW-0805">Transcription regulation</keyword>
<evidence type="ECO:0000256" key="3">
    <source>
        <dbReference type="ARBA" id="ARBA00023125"/>
    </source>
</evidence>
<dbReference type="Gene3D" id="1.10.10.10">
    <property type="entry name" value="Winged helix-like DNA-binding domain superfamily/Winged helix DNA-binding domain"/>
    <property type="match status" value="2"/>
</dbReference>
<keyword evidence="4" id="KW-0804">Transcription</keyword>
<dbReference type="RefSeq" id="WP_042448788.1">
    <property type="nucleotide sequence ID" value="NZ_BBPN01000014.1"/>
</dbReference>
<accession>A0A1H7H914</accession>
<dbReference type="Gene3D" id="1.20.120.1810">
    <property type="match status" value="1"/>
</dbReference>
<dbReference type="SUPFAM" id="SSF88946">
    <property type="entry name" value="Sigma2 domain of RNA polymerase sigma factors"/>
    <property type="match status" value="1"/>
</dbReference>
<proteinExistence type="predicted"/>
<keyword evidence="2" id="KW-0731">Sigma factor</keyword>
<dbReference type="InterPro" id="IPR013324">
    <property type="entry name" value="RNA_pol_sigma_r3/r4-like"/>
</dbReference>
<dbReference type="InterPro" id="IPR007627">
    <property type="entry name" value="RNA_pol_sigma70_r2"/>
</dbReference>
<dbReference type="InterPro" id="IPR007624">
    <property type="entry name" value="RNA_pol_sigma70_r3"/>
</dbReference>
<dbReference type="PROSITE" id="PS00715">
    <property type="entry name" value="SIGMA70_1"/>
    <property type="match status" value="1"/>
</dbReference>
<feature type="compositionally biased region" description="Pro residues" evidence="5">
    <location>
        <begin position="20"/>
        <end position="29"/>
    </location>
</feature>
<evidence type="ECO:0000256" key="4">
    <source>
        <dbReference type="ARBA" id="ARBA00023163"/>
    </source>
</evidence>
<dbReference type="InterPro" id="IPR014322">
    <property type="entry name" value="RNA_pol_sigma-B/F/G"/>
</dbReference>
<dbReference type="InterPro" id="IPR000943">
    <property type="entry name" value="RNA_pol_sigma70"/>
</dbReference>
<dbReference type="STRING" id="235985.SAMN05414137_102124"/>
<protein>
    <submittedName>
        <fullName evidence="7">RNA polymerase sigma-B factor</fullName>
    </submittedName>
</protein>
<sequence>MPPTRLTAGTPRTTSARPPETSPAPPLGLPEPAQIPRLPAPNCLTVDESRELSRVLFQRLRSLDEGGDDYSYVRNTLIELNVALVRACVSHYRHRTEPTDDLIQVGIVGLIKAVNRFDPDRGAEFATFALPTIDGELKRFFRDSSWAVRVPRRLQEMRLRMARAQDDLQQQLGHEPSDAELTDRLDATEAEIAAGRIATNAYTAGTLEPAADSGEYDGPLSRRLGYTDRGLEGVEIRESLRPAIAALSDRERAILALRFTGELTQAQIGAQLGISQMQVSRILARVLSRLRAALLVER</sequence>
<dbReference type="GO" id="GO:0006352">
    <property type="term" value="P:DNA-templated transcription initiation"/>
    <property type="evidence" value="ECO:0007669"/>
    <property type="project" value="InterPro"/>
</dbReference>
<dbReference type="InterPro" id="IPR013325">
    <property type="entry name" value="RNA_pol_sigma_r2"/>
</dbReference>
<feature type="region of interest" description="Disordered" evidence="5">
    <location>
        <begin position="1"/>
        <end position="41"/>
    </location>
</feature>
<name>A0A1H7H914_STRJI</name>
<dbReference type="eggNOG" id="COG1191">
    <property type="taxonomic scope" value="Bacteria"/>
</dbReference>
<dbReference type="InterPro" id="IPR007630">
    <property type="entry name" value="RNA_pol_sigma70_r4"/>
</dbReference>
<dbReference type="Pfam" id="PF04542">
    <property type="entry name" value="Sigma70_r2"/>
    <property type="match status" value="1"/>
</dbReference>
<dbReference type="GO" id="GO:0016987">
    <property type="term" value="F:sigma factor activity"/>
    <property type="evidence" value="ECO:0007669"/>
    <property type="project" value="UniProtKB-KW"/>
</dbReference>
<evidence type="ECO:0000256" key="5">
    <source>
        <dbReference type="SAM" id="MobiDB-lite"/>
    </source>
</evidence>